<reference evidence="2" key="1">
    <citation type="submission" date="2021-03" db="EMBL/GenBank/DDBJ databases">
        <authorList>
            <person name="Bekaert M."/>
        </authorList>
    </citation>
    <scope>NUCLEOTIDE SEQUENCE</scope>
</reference>
<organism evidence="2 3">
    <name type="scientific">Mytilus edulis</name>
    <name type="common">Blue mussel</name>
    <dbReference type="NCBI Taxonomy" id="6550"/>
    <lineage>
        <taxon>Eukaryota</taxon>
        <taxon>Metazoa</taxon>
        <taxon>Spiralia</taxon>
        <taxon>Lophotrochozoa</taxon>
        <taxon>Mollusca</taxon>
        <taxon>Bivalvia</taxon>
        <taxon>Autobranchia</taxon>
        <taxon>Pteriomorphia</taxon>
        <taxon>Mytilida</taxon>
        <taxon>Mytiloidea</taxon>
        <taxon>Mytilidae</taxon>
        <taxon>Mytilinae</taxon>
        <taxon>Mytilus</taxon>
    </lineage>
</organism>
<gene>
    <name evidence="2" type="ORF">MEDL_33697</name>
</gene>
<dbReference type="InterPro" id="IPR040648">
    <property type="entry name" value="HMGXB3_CxC4"/>
</dbReference>
<sequence>MVHHAQSCMVKELSNFQVGSHDNENIELGSSNFEHSYTVGTKVNCKENVKRKRKIACVSEGRAEISQHYTVIVSLSEGIFCSTINIRGPGYPVHLIKKTAGDNTESFCEHLSCIEIKETAVRGNNITFECPHLMSTPYAVPGKVISLTSESLQELKDNYFITEARFNDLLAWKNSLTCTRVPLAVTIPQKLGSSQRYLYLSIYTGVQRYWSRTGRTIVTIDTSRNTVTCKCSNTARYCLHKAIGKWYMFQELHQSLDYTSPDETEESGPKISEDDMVNEKLKKANLEVDLEYLQSKRISSITPKVASYQHDQVQNNTFSPKETHCHICSGGLKSEVVSTRSKVISMTKIVKDVKVYIKMCPRCRTTYRYQEWEDGIHNFNNSLLIGLDVCSFLRAGIQESSSSDSNYNPTTGSSDHLFLYDWFHQNNTKKREETLRRCSLVREISGLVDTQTVEQLFSSSRKDLYFLNNLTPTNHMFQVRLIHHLRNTKNNLINMKKVQKALGCSLKFNSLGQICQNYQATLWENAEEHVCMEVLEEERIDNIIDLEQEATVLEQEATVFGQEATVLEQEATVSSCQKINSNQTENSDISVEILKIPNRRNQNSKRNLYSIN</sequence>
<evidence type="ECO:0000259" key="1">
    <source>
        <dbReference type="Pfam" id="PF18717"/>
    </source>
</evidence>
<keyword evidence="3" id="KW-1185">Reference proteome</keyword>
<feature type="domain" description="HMG" evidence="1">
    <location>
        <begin position="314"/>
        <end position="404"/>
    </location>
</feature>
<evidence type="ECO:0000313" key="3">
    <source>
        <dbReference type="Proteomes" id="UP000683360"/>
    </source>
</evidence>
<dbReference type="OrthoDB" id="8948380at2759"/>
<dbReference type="Pfam" id="PF18717">
    <property type="entry name" value="CxC4"/>
    <property type="match status" value="1"/>
</dbReference>
<dbReference type="AlphaFoldDB" id="A0A8S3SHF1"/>
<proteinExistence type="predicted"/>
<protein>
    <recommendedName>
        <fullName evidence="1">HMG domain-containing protein</fullName>
    </recommendedName>
</protein>
<dbReference type="PANTHER" id="PTHR17609:SF3">
    <property type="entry name" value="SAP DOMAIN-CONTAINING PROTEIN"/>
    <property type="match status" value="1"/>
</dbReference>
<comment type="caution">
    <text evidence="2">The sequence shown here is derived from an EMBL/GenBank/DDBJ whole genome shotgun (WGS) entry which is preliminary data.</text>
</comment>
<evidence type="ECO:0000313" key="2">
    <source>
        <dbReference type="EMBL" id="CAG2220207.1"/>
    </source>
</evidence>
<dbReference type="EMBL" id="CAJPWZ010001652">
    <property type="protein sequence ID" value="CAG2220207.1"/>
    <property type="molecule type" value="Genomic_DNA"/>
</dbReference>
<dbReference type="PANTHER" id="PTHR17609">
    <property type="entry name" value="HMG DOMAIN-CONTAINING PROTEIN 3"/>
    <property type="match status" value="1"/>
</dbReference>
<accession>A0A8S3SHF1</accession>
<dbReference type="Proteomes" id="UP000683360">
    <property type="component" value="Unassembled WGS sequence"/>
</dbReference>
<name>A0A8S3SHF1_MYTED</name>
<dbReference type="InterPro" id="IPR039598">
    <property type="entry name" value="HMGXB3"/>
</dbReference>